<name>A0A917BTX0_9HYPH</name>
<keyword evidence="3" id="KW-0645">Protease</keyword>
<evidence type="ECO:0000256" key="4">
    <source>
        <dbReference type="ARBA" id="ARBA00022801"/>
    </source>
</evidence>
<evidence type="ECO:0000313" key="9">
    <source>
        <dbReference type="Proteomes" id="UP000606044"/>
    </source>
</evidence>
<dbReference type="InterPro" id="IPR001907">
    <property type="entry name" value="ClpP"/>
</dbReference>
<protein>
    <recommendedName>
        <fullName evidence="6">ATP-dependent Clp protease proteolytic subunit</fullName>
    </recommendedName>
</protein>
<dbReference type="AlphaFoldDB" id="A0A917BTX0"/>
<reference evidence="8" key="2">
    <citation type="submission" date="2020-09" db="EMBL/GenBank/DDBJ databases">
        <authorList>
            <person name="Sun Q."/>
            <person name="Sedlacek I."/>
        </authorList>
    </citation>
    <scope>NUCLEOTIDE SEQUENCE</scope>
    <source>
        <strain evidence="8">CCM 7897</strain>
    </source>
</reference>
<keyword evidence="5" id="KW-0720">Serine protease</keyword>
<dbReference type="InterPro" id="IPR023562">
    <property type="entry name" value="ClpP/TepA"/>
</dbReference>
<feature type="compositionally biased region" description="Low complexity" evidence="7">
    <location>
        <begin position="289"/>
        <end position="300"/>
    </location>
</feature>
<accession>A0A917BTX0</accession>
<dbReference type="SUPFAM" id="SSF52096">
    <property type="entry name" value="ClpP/crotonase"/>
    <property type="match status" value="1"/>
</dbReference>
<dbReference type="InterPro" id="IPR029045">
    <property type="entry name" value="ClpP/crotonase-like_dom_sf"/>
</dbReference>
<dbReference type="PANTHER" id="PTHR10381">
    <property type="entry name" value="ATP-DEPENDENT CLP PROTEASE PROTEOLYTIC SUBUNIT"/>
    <property type="match status" value="1"/>
</dbReference>
<dbReference type="GO" id="GO:0051117">
    <property type="term" value="F:ATPase binding"/>
    <property type="evidence" value="ECO:0007669"/>
    <property type="project" value="TreeGrafter"/>
</dbReference>
<evidence type="ECO:0000256" key="6">
    <source>
        <dbReference type="RuleBase" id="RU003567"/>
    </source>
</evidence>
<feature type="region of interest" description="Disordered" evidence="7">
    <location>
        <begin position="208"/>
        <end position="233"/>
    </location>
</feature>
<feature type="compositionally biased region" description="Polar residues" evidence="7">
    <location>
        <begin position="208"/>
        <end position="230"/>
    </location>
</feature>
<gene>
    <name evidence="8" type="ORF">GCM10007301_15430</name>
</gene>
<evidence type="ECO:0000256" key="1">
    <source>
        <dbReference type="ARBA" id="ARBA00007039"/>
    </source>
</evidence>
<evidence type="ECO:0000313" key="8">
    <source>
        <dbReference type="EMBL" id="GGF56657.1"/>
    </source>
</evidence>
<dbReference type="GO" id="GO:0004252">
    <property type="term" value="F:serine-type endopeptidase activity"/>
    <property type="evidence" value="ECO:0007669"/>
    <property type="project" value="InterPro"/>
</dbReference>
<proteinExistence type="inferred from homology"/>
<dbReference type="Proteomes" id="UP000606044">
    <property type="component" value="Unassembled WGS sequence"/>
</dbReference>
<feature type="region of interest" description="Disordered" evidence="7">
    <location>
        <begin position="289"/>
        <end position="350"/>
    </location>
</feature>
<keyword evidence="4" id="KW-0378">Hydrolase</keyword>
<dbReference type="PRINTS" id="PR00127">
    <property type="entry name" value="CLPPROTEASEP"/>
</dbReference>
<sequence length="350" mass="36390">MAAIMDGGKLRLSGYVGEYFFEDGFTASDVVMALAGIPPGDELDVHLNSGGGIATEGAAIHAILMARPGTTNIVVEGIAASAASLIAMAGDTVTMAAGATMMIHDPATIAWGNADEHLKAVEELEAIATAYAHVYAAKSGKSAEDCRAIMKRETWFTPDQAVEAGFADVTAQGKARPVAVAAFDYRVFAHAPKRLVAMAKANNWSFGPNARATSSAPPRQQQEPSMTVETNGGVDAAEMQRLREENAKLTAEKGDRERRDAIAALPEAKGREAMAKALADSGVSIEQAKAGLAAAPAPTAEGSEDETGTDPTAYDRRRATAAGLNSGKPPAKKGDRAVLAAAVARTNKRR</sequence>
<comment type="caution">
    <text evidence="8">The sequence shown here is derived from an EMBL/GenBank/DDBJ whole genome shotgun (WGS) entry which is preliminary data.</text>
</comment>
<dbReference type="RefSeq" id="WP_188576857.1">
    <property type="nucleotide sequence ID" value="NZ_BMCT01000001.1"/>
</dbReference>
<dbReference type="NCBIfam" id="NF045542">
    <property type="entry name" value="Clp_rel_HeadMat"/>
    <property type="match status" value="1"/>
</dbReference>
<organism evidence="8 9">
    <name type="scientific">Azorhizobium oxalatiphilum</name>
    <dbReference type="NCBI Taxonomy" id="980631"/>
    <lineage>
        <taxon>Bacteria</taxon>
        <taxon>Pseudomonadati</taxon>
        <taxon>Pseudomonadota</taxon>
        <taxon>Alphaproteobacteria</taxon>
        <taxon>Hyphomicrobiales</taxon>
        <taxon>Xanthobacteraceae</taxon>
        <taxon>Azorhizobium</taxon>
    </lineage>
</organism>
<reference evidence="8" key="1">
    <citation type="journal article" date="2014" name="Int. J. Syst. Evol. Microbiol.">
        <title>Complete genome sequence of Corynebacterium casei LMG S-19264T (=DSM 44701T), isolated from a smear-ripened cheese.</title>
        <authorList>
            <consortium name="US DOE Joint Genome Institute (JGI-PGF)"/>
            <person name="Walter F."/>
            <person name="Albersmeier A."/>
            <person name="Kalinowski J."/>
            <person name="Ruckert C."/>
        </authorList>
    </citation>
    <scope>NUCLEOTIDE SEQUENCE</scope>
    <source>
        <strain evidence="8">CCM 7897</strain>
    </source>
</reference>
<evidence type="ECO:0000256" key="5">
    <source>
        <dbReference type="ARBA" id="ARBA00022825"/>
    </source>
</evidence>
<dbReference type="Pfam" id="PF00574">
    <property type="entry name" value="CLP_protease"/>
    <property type="match status" value="1"/>
</dbReference>
<keyword evidence="2" id="KW-0963">Cytoplasm</keyword>
<dbReference type="EMBL" id="BMCT01000001">
    <property type="protein sequence ID" value="GGF56657.1"/>
    <property type="molecule type" value="Genomic_DNA"/>
</dbReference>
<evidence type="ECO:0000256" key="3">
    <source>
        <dbReference type="ARBA" id="ARBA00022670"/>
    </source>
</evidence>
<evidence type="ECO:0000256" key="7">
    <source>
        <dbReference type="SAM" id="MobiDB-lite"/>
    </source>
</evidence>
<dbReference type="GO" id="GO:0004176">
    <property type="term" value="F:ATP-dependent peptidase activity"/>
    <property type="evidence" value="ECO:0007669"/>
    <property type="project" value="InterPro"/>
</dbReference>
<dbReference type="GO" id="GO:0006515">
    <property type="term" value="P:protein quality control for misfolded or incompletely synthesized proteins"/>
    <property type="evidence" value="ECO:0007669"/>
    <property type="project" value="TreeGrafter"/>
</dbReference>
<comment type="similarity">
    <text evidence="1 6">Belongs to the peptidase S14 family.</text>
</comment>
<dbReference type="GO" id="GO:0009368">
    <property type="term" value="C:endopeptidase Clp complex"/>
    <property type="evidence" value="ECO:0007669"/>
    <property type="project" value="TreeGrafter"/>
</dbReference>
<evidence type="ECO:0000256" key="2">
    <source>
        <dbReference type="ARBA" id="ARBA00022490"/>
    </source>
</evidence>
<dbReference type="Gene3D" id="3.90.226.10">
    <property type="entry name" value="2-enoyl-CoA Hydratase, Chain A, domain 1"/>
    <property type="match status" value="1"/>
</dbReference>
<dbReference type="CDD" id="cd07016">
    <property type="entry name" value="S14_ClpP_1"/>
    <property type="match status" value="1"/>
</dbReference>
<dbReference type="PANTHER" id="PTHR10381:SF70">
    <property type="entry name" value="ATP-DEPENDENT CLP PROTEASE PROTEOLYTIC SUBUNIT"/>
    <property type="match status" value="1"/>
</dbReference>
<keyword evidence="9" id="KW-1185">Reference proteome</keyword>